<dbReference type="EMBL" id="JFZV01000003">
    <property type="protein sequence ID" value="KDN15240.1"/>
    <property type="molecule type" value="Genomic_DNA"/>
</dbReference>
<dbReference type="RefSeq" id="WP_257378530.1">
    <property type="nucleotide sequence ID" value="NZ_JFZV01000003.1"/>
</dbReference>
<dbReference type="AlphaFoldDB" id="A0A836MRT7"/>
<comment type="caution">
    <text evidence="1">The sequence shown here is derived from an EMBL/GenBank/DDBJ whole genome shotgun (WGS) entry which is preliminary data.</text>
</comment>
<evidence type="ECO:0000313" key="2">
    <source>
        <dbReference type="Proteomes" id="UP000027170"/>
    </source>
</evidence>
<reference evidence="1 2" key="1">
    <citation type="submission" date="2014-03" db="EMBL/GenBank/DDBJ databases">
        <title>The genomes of two eusocial bee gut symbionts.</title>
        <authorList>
            <person name="Kwong W.K."/>
            <person name="Engel P."/>
            <person name="Koch H."/>
            <person name="Moran N.A."/>
        </authorList>
    </citation>
    <scope>NUCLEOTIDE SEQUENCE [LARGE SCALE GENOMIC DNA]</scope>
    <source>
        <strain evidence="2">wkB29</strain>
    </source>
</reference>
<gene>
    <name evidence="1" type="ORF">SALWKB29_0866</name>
</gene>
<sequence length="41" mass="4389">MLILLLLGLLGTIAAIILAFTPPAIRHCLIGTKAVCNRYLP</sequence>
<organism evidence="1 2">
    <name type="scientific">Snodgrassella communis</name>
    <dbReference type="NCBI Taxonomy" id="2946699"/>
    <lineage>
        <taxon>Bacteria</taxon>
        <taxon>Pseudomonadati</taxon>
        <taxon>Pseudomonadota</taxon>
        <taxon>Betaproteobacteria</taxon>
        <taxon>Neisseriales</taxon>
        <taxon>Neisseriaceae</taxon>
        <taxon>Snodgrassella</taxon>
    </lineage>
</organism>
<protein>
    <submittedName>
        <fullName evidence="1">Uncharacterized protein</fullName>
    </submittedName>
</protein>
<evidence type="ECO:0000313" key="1">
    <source>
        <dbReference type="EMBL" id="KDN15240.1"/>
    </source>
</evidence>
<proteinExistence type="predicted"/>
<dbReference type="Proteomes" id="UP000027170">
    <property type="component" value="Unassembled WGS sequence"/>
</dbReference>
<name>A0A836MRT7_9NEIS</name>
<accession>A0A836MRT7</accession>
<keyword evidence="2" id="KW-1185">Reference proteome</keyword>